<dbReference type="InterPro" id="IPR032710">
    <property type="entry name" value="NTF2-like_dom_sf"/>
</dbReference>
<dbReference type="Gene3D" id="3.10.450.50">
    <property type="match status" value="1"/>
</dbReference>
<evidence type="ECO:0000313" key="2">
    <source>
        <dbReference type="EMBL" id="GGN61277.1"/>
    </source>
</evidence>
<evidence type="ECO:0000313" key="3">
    <source>
        <dbReference type="Proteomes" id="UP000605099"/>
    </source>
</evidence>
<dbReference type="InterPro" id="IPR037401">
    <property type="entry name" value="SnoaL-like"/>
</dbReference>
<keyword evidence="3" id="KW-1185">Reference proteome</keyword>
<sequence length="111" mass="12177">MNPTDLADRYFACIREKNIDGLAALYEDDATFILPDGRAFEGKSAIREMHLDVFAAGSPVPSPINKVVGQNSIAVEIEARLPDGTIRNTANFYELSSAGRIRRLSVYMRGG</sequence>
<accession>A0ABQ2K1F3</accession>
<organism evidence="2 3">
    <name type="scientific">Novosphingobium indicum</name>
    <dbReference type="NCBI Taxonomy" id="462949"/>
    <lineage>
        <taxon>Bacteria</taxon>
        <taxon>Pseudomonadati</taxon>
        <taxon>Pseudomonadota</taxon>
        <taxon>Alphaproteobacteria</taxon>
        <taxon>Sphingomonadales</taxon>
        <taxon>Sphingomonadaceae</taxon>
        <taxon>Novosphingobium</taxon>
    </lineage>
</organism>
<protein>
    <recommendedName>
        <fullName evidence="1">SnoaL-like domain-containing protein</fullName>
    </recommendedName>
</protein>
<name>A0ABQ2K1F3_9SPHN</name>
<dbReference type="Pfam" id="PF12680">
    <property type="entry name" value="SnoaL_2"/>
    <property type="match status" value="1"/>
</dbReference>
<reference evidence="3" key="1">
    <citation type="journal article" date="2019" name="Int. J. Syst. Evol. Microbiol.">
        <title>The Global Catalogue of Microorganisms (GCM) 10K type strain sequencing project: providing services to taxonomists for standard genome sequencing and annotation.</title>
        <authorList>
            <consortium name="The Broad Institute Genomics Platform"/>
            <consortium name="The Broad Institute Genome Sequencing Center for Infectious Disease"/>
            <person name="Wu L."/>
            <person name="Ma J."/>
        </authorList>
    </citation>
    <scope>NUCLEOTIDE SEQUENCE [LARGE SCALE GENOMIC DNA]</scope>
    <source>
        <strain evidence="3">CGMCC 1.6784</strain>
    </source>
</reference>
<dbReference type="SUPFAM" id="SSF54427">
    <property type="entry name" value="NTF2-like"/>
    <property type="match status" value="1"/>
</dbReference>
<proteinExistence type="predicted"/>
<evidence type="ECO:0000259" key="1">
    <source>
        <dbReference type="Pfam" id="PF12680"/>
    </source>
</evidence>
<dbReference type="Proteomes" id="UP000605099">
    <property type="component" value="Unassembled WGS sequence"/>
</dbReference>
<dbReference type="EMBL" id="BMLK01000036">
    <property type="protein sequence ID" value="GGN61277.1"/>
    <property type="molecule type" value="Genomic_DNA"/>
</dbReference>
<gene>
    <name evidence="2" type="ORF">GCM10011349_43740</name>
</gene>
<dbReference type="RefSeq" id="WP_188823340.1">
    <property type="nucleotide sequence ID" value="NZ_BMLK01000036.1"/>
</dbReference>
<comment type="caution">
    <text evidence="2">The sequence shown here is derived from an EMBL/GenBank/DDBJ whole genome shotgun (WGS) entry which is preliminary data.</text>
</comment>
<dbReference type="CDD" id="cd00531">
    <property type="entry name" value="NTF2_like"/>
    <property type="match status" value="1"/>
</dbReference>
<feature type="domain" description="SnoaL-like" evidence="1">
    <location>
        <begin position="8"/>
        <end position="101"/>
    </location>
</feature>